<evidence type="ECO:0000313" key="1">
    <source>
        <dbReference type="EMBL" id="EFB20246.1"/>
    </source>
</evidence>
<evidence type="ECO:0008006" key="2">
    <source>
        <dbReference type="Google" id="ProtNLM"/>
    </source>
</evidence>
<name>D2HKY9_AILME</name>
<dbReference type="SUPFAM" id="SSF56219">
    <property type="entry name" value="DNase I-like"/>
    <property type="match status" value="1"/>
</dbReference>
<protein>
    <recommendedName>
        <fullName evidence="2">Endonuclease/exonuclease/phosphatase domain-containing protein</fullName>
    </recommendedName>
</protein>
<proteinExistence type="predicted"/>
<dbReference type="Gene3D" id="3.60.10.10">
    <property type="entry name" value="Endonuclease/exonuclease/phosphatase"/>
    <property type="match status" value="1"/>
</dbReference>
<reference evidence="1" key="1">
    <citation type="journal article" date="2010" name="Nature">
        <title>The sequence and de novo assembly of the giant panda genome.</title>
        <authorList>
            <person name="Li R."/>
            <person name="Fan W."/>
            <person name="Tian G."/>
            <person name="Zhu H."/>
            <person name="He L."/>
            <person name="Cai J."/>
            <person name="Huang Q."/>
            <person name="Cai Q."/>
            <person name="Li B."/>
            <person name="Bai Y."/>
            <person name="Zhang Z."/>
            <person name="Zhang Y."/>
            <person name="Wang W."/>
            <person name="Li J."/>
            <person name="Wei F."/>
            <person name="Li H."/>
            <person name="Jian M."/>
            <person name="Li J."/>
            <person name="Zhang Z."/>
            <person name="Nielsen R."/>
            <person name="Li D."/>
            <person name="Gu W."/>
            <person name="Yang Z."/>
            <person name="Xuan Z."/>
            <person name="Ryder O.A."/>
            <person name="Leung F.C."/>
            <person name="Zhou Y."/>
            <person name="Cao J."/>
            <person name="Sun X."/>
            <person name="Fu Y."/>
            <person name="Fang X."/>
            <person name="Guo X."/>
            <person name="Wang B."/>
            <person name="Hou R."/>
            <person name="Shen F."/>
            <person name="Mu B."/>
            <person name="Ni P."/>
            <person name="Lin R."/>
            <person name="Qian W."/>
            <person name="Wang G."/>
            <person name="Yu C."/>
            <person name="Nie W."/>
            <person name="Wang J."/>
            <person name="Wu Z."/>
            <person name="Liang H."/>
            <person name="Min J."/>
            <person name="Wu Q."/>
            <person name="Cheng S."/>
            <person name="Ruan J."/>
            <person name="Wang M."/>
            <person name="Shi Z."/>
            <person name="Wen M."/>
            <person name="Liu B."/>
            <person name="Ren X."/>
            <person name="Zheng H."/>
            <person name="Dong D."/>
            <person name="Cook K."/>
            <person name="Shan G."/>
            <person name="Zhang H."/>
            <person name="Kosiol C."/>
            <person name="Xie X."/>
            <person name="Lu Z."/>
            <person name="Zheng H."/>
            <person name="Li Y."/>
            <person name="Steiner C.C."/>
            <person name="Lam T.T."/>
            <person name="Lin S."/>
            <person name="Zhang Q."/>
            <person name="Li G."/>
            <person name="Tian J."/>
            <person name="Gong T."/>
            <person name="Liu H."/>
            <person name="Zhang D."/>
            <person name="Fang L."/>
            <person name="Ye C."/>
            <person name="Zhang J."/>
            <person name="Hu W."/>
            <person name="Xu A."/>
            <person name="Ren Y."/>
            <person name="Zhang G."/>
            <person name="Bruford M.W."/>
            <person name="Li Q."/>
            <person name="Ma L."/>
            <person name="Guo Y."/>
            <person name="An N."/>
            <person name="Hu Y."/>
            <person name="Zheng Y."/>
            <person name="Shi Y."/>
            <person name="Li Z."/>
            <person name="Liu Q."/>
            <person name="Chen Y."/>
            <person name="Zhao J."/>
            <person name="Qu N."/>
            <person name="Zhao S."/>
            <person name="Tian F."/>
            <person name="Wang X."/>
            <person name="Wang H."/>
            <person name="Xu L."/>
            <person name="Liu X."/>
            <person name="Vinar T."/>
            <person name="Wang Y."/>
            <person name="Lam T.W."/>
            <person name="Yiu S.M."/>
            <person name="Liu S."/>
            <person name="Zhang H."/>
            <person name="Li D."/>
            <person name="Huang Y."/>
            <person name="Wang X."/>
            <person name="Yang G."/>
            <person name="Jiang Z."/>
            <person name="Wang J."/>
            <person name="Qin N."/>
            <person name="Li L."/>
            <person name="Li J."/>
            <person name="Bolund L."/>
            <person name="Kristiansen K."/>
            <person name="Wong G.K."/>
            <person name="Olson M."/>
            <person name="Zhang X."/>
            <person name="Li S."/>
            <person name="Yang H."/>
            <person name="Wang J."/>
            <person name="Wang J."/>
        </authorList>
    </citation>
    <scope>NUCLEOTIDE SEQUENCE [LARGE SCALE GENOMIC DNA]</scope>
</reference>
<dbReference type="EMBL" id="GL192984">
    <property type="protein sequence ID" value="EFB20246.1"/>
    <property type="molecule type" value="Genomic_DNA"/>
</dbReference>
<dbReference type="InParanoid" id="D2HKY9"/>
<organism evidence="1">
    <name type="scientific">Ailuropoda melanoleuca</name>
    <name type="common">Giant panda</name>
    <dbReference type="NCBI Taxonomy" id="9646"/>
    <lineage>
        <taxon>Eukaryota</taxon>
        <taxon>Metazoa</taxon>
        <taxon>Chordata</taxon>
        <taxon>Craniata</taxon>
        <taxon>Vertebrata</taxon>
        <taxon>Euteleostomi</taxon>
        <taxon>Mammalia</taxon>
        <taxon>Eutheria</taxon>
        <taxon>Laurasiatheria</taxon>
        <taxon>Carnivora</taxon>
        <taxon>Caniformia</taxon>
        <taxon>Ursidae</taxon>
        <taxon>Ailuropoda</taxon>
    </lineage>
</organism>
<dbReference type="InterPro" id="IPR036691">
    <property type="entry name" value="Endo/exonu/phosph_ase_sf"/>
</dbReference>
<feature type="non-terminal residue" evidence="1">
    <location>
        <position position="126"/>
    </location>
</feature>
<feature type="non-terminal residue" evidence="1">
    <location>
        <position position="1"/>
    </location>
</feature>
<dbReference type="AlphaFoldDB" id="D2HKY9"/>
<accession>D2HKY9</accession>
<sequence length="126" mass="14787">DFNTPLTAMDRSPKQKINKETRALNDTLDKMDFIDIFRAFHPEAIEYTFFSSAHGTFSRTDHILGHESGLNWYQKIGIILCIFLDHSALKLKLSHKRKFGRNTNTWRLKSILLKNECVNQEIKEEF</sequence>
<gene>
    <name evidence="1" type="ORF">PANDA_012098</name>
</gene>